<dbReference type="Pfam" id="PF01581">
    <property type="entry name" value="FARP"/>
    <property type="match status" value="4"/>
</dbReference>
<organism evidence="8 9">
    <name type="scientific">Pristionchus fissidentatus</name>
    <dbReference type="NCBI Taxonomy" id="1538716"/>
    <lineage>
        <taxon>Eukaryota</taxon>
        <taxon>Metazoa</taxon>
        <taxon>Ecdysozoa</taxon>
        <taxon>Nematoda</taxon>
        <taxon>Chromadorea</taxon>
        <taxon>Rhabditida</taxon>
        <taxon>Rhabditina</taxon>
        <taxon>Diplogasteromorpha</taxon>
        <taxon>Diplogasteroidea</taxon>
        <taxon>Neodiplogasteridae</taxon>
        <taxon>Pristionchus</taxon>
    </lineage>
</organism>
<dbReference type="PANTHER" id="PTHR20986:SF18">
    <property type="entry name" value="FMRF-LIKE PEPTIDE"/>
    <property type="match status" value="1"/>
</dbReference>
<dbReference type="InterPro" id="IPR002544">
    <property type="entry name" value="FMRFamid-related_peptide-like"/>
</dbReference>
<keyword evidence="4" id="KW-0165">Cleavage on pair of basic residues</keyword>
<evidence type="ECO:0000256" key="2">
    <source>
        <dbReference type="ARBA" id="ARBA00006356"/>
    </source>
</evidence>
<evidence type="ECO:0000256" key="6">
    <source>
        <dbReference type="ARBA" id="ARBA00023320"/>
    </source>
</evidence>
<gene>
    <name evidence="8" type="ORF">PFISCL1PPCAC_27662</name>
</gene>
<dbReference type="GO" id="GO:0007218">
    <property type="term" value="P:neuropeptide signaling pathway"/>
    <property type="evidence" value="ECO:0007669"/>
    <property type="project" value="UniProtKB-KW"/>
</dbReference>
<keyword evidence="3" id="KW-0964">Secreted</keyword>
<dbReference type="EMBL" id="BTSY01000007">
    <property type="protein sequence ID" value="GMT36365.1"/>
    <property type="molecule type" value="Genomic_DNA"/>
</dbReference>
<evidence type="ECO:0000256" key="5">
    <source>
        <dbReference type="ARBA" id="ARBA00022815"/>
    </source>
</evidence>
<evidence type="ECO:0000256" key="3">
    <source>
        <dbReference type="ARBA" id="ARBA00022525"/>
    </source>
</evidence>
<evidence type="ECO:0000256" key="4">
    <source>
        <dbReference type="ARBA" id="ARBA00022685"/>
    </source>
</evidence>
<keyword evidence="7" id="KW-0732">Signal</keyword>
<proteinExistence type="inferred from homology"/>
<evidence type="ECO:0000313" key="9">
    <source>
        <dbReference type="Proteomes" id="UP001432322"/>
    </source>
</evidence>
<dbReference type="GO" id="GO:0005576">
    <property type="term" value="C:extracellular region"/>
    <property type="evidence" value="ECO:0007669"/>
    <property type="project" value="UniProtKB-SubCell"/>
</dbReference>
<evidence type="ECO:0000256" key="1">
    <source>
        <dbReference type="ARBA" id="ARBA00004613"/>
    </source>
</evidence>
<evidence type="ECO:0000256" key="7">
    <source>
        <dbReference type="SAM" id="SignalP"/>
    </source>
</evidence>
<reference evidence="8" key="1">
    <citation type="submission" date="2023-10" db="EMBL/GenBank/DDBJ databases">
        <title>Genome assembly of Pristionchus species.</title>
        <authorList>
            <person name="Yoshida K."/>
            <person name="Sommer R.J."/>
        </authorList>
    </citation>
    <scope>NUCLEOTIDE SEQUENCE</scope>
    <source>
        <strain evidence="8">RS5133</strain>
    </source>
</reference>
<dbReference type="Proteomes" id="UP001432322">
    <property type="component" value="Unassembled WGS sequence"/>
</dbReference>
<dbReference type="AlphaFoldDB" id="A0AAV5WXZ0"/>
<keyword evidence="6" id="KW-0527">Neuropeptide</keyword>
<sequence length="127" mass="14656">MISLLLVSLLAASTLACDLTNVPEANKELAEKVCALEQEMRVAERVLQELLQRADLTVSDEEFTAPQEKRKNEFIRFGKRSADGEMEKRKNEFIRFGKRKNEFIRFGRSAPVDGEMTKRKNEFIRFG</sequence>
<feature type="signal peptide" evidence="7">
    <location>
        <begin position="1"/>
        <end position="16"/>
    </location>
</feature>
<keyword evidence="9" id="KW-1185">Reference proteome</keyword>
<feature type="chain" id="PRO_5043887770" evidence="7">
    <location>
        <begin position="17"/>
        <end position="127"/>
    </location>
</feature>
<comment type="subcellular location">
    <subcellularLocation>
        <location evidence="1">Secreted</location>
    </subcellularLocation>
</comment>
<dbReference type="InterPro" id="IPR051041">
    <property type="entry name" value="FMRFamide-related_np"/>
</dbReference>
<accession>A0AAV5WXZ0</accession>
<evidence type="ECO:0000313" key="8">
    <source>
        <dbReference type="EMBL" id="GMT36365.1"/>
    </source>
</evidence>
<comment type="caution">
    <text evidence="8">The sequence shown here is derived from an EMBL/GenBank/DDBJ whole genome shotgun (WGS) entry which is preliminary data.</text>
</comment>
<name>A0AAV5WXZ0_9BILA</name>
<protein>
    <submittedName>
        <fullName evidence="8">Uncharacterized protein</fullName>
    </submittedName>
</protein>
<dbReference type="PANTHER" id="PTHR20986">
    <property type="entry name" value="FMRFAMIDE-RELATED PEPTIDES"/>
    <property type="match status" value="1"/>
</dbReference>
<comment type="similarity">
    <text evidence="2">Belongs to the FARP (FMRFamide related peptide) family.</text>
</comment>
<keyword evidence="5" id="KW-0027">Amidation</keyword>